<dbReference type="InterPro" id="IPR000182">
    <property type="entry name" value="GNAT_dom"/>
</dbReference>
<evidence type="ECO:0000313" key="3">
    <source>
        <dbReference type="EMBL" id="MFD1427841.1"/>
    </source>
</evidence>
<dbReference type="Proteomes" id="UP001597282">
    <property type="component" value="Unassembled WGS sequence"/>
</dbReference>
<dbReference type="PANTHER" id="PTHR13947:SF37">
    <property type="entry name" value="LD18367P"/>
    <property type="match status" value="1"/>
</dbReference>
<sequence length="103" mass="11706">MDFFHCLPYGDNTSHTGFFGMSVSQPWRGRGVGSALLQTLLDWAETHPTIEKVCLEVFADNDRAISLYHRLGFQEEGRWNRQVKTGEGKYVDLLQMGPVCGRQ</sequence>
<dbReference type="EMBL" id="JBHTNU010000013">
    <property type="protein sequence ID" value="MFD1427841.1"/>
    <property type="molecule type" value="Genomic_DNA"/>
</dbReference>
<keyword evidence="1 3" id="KW-0808">Transferase</keyword>
<evidence type="ECO:0000259" key="2">
    <source>
        <dbReference type="PROSITE" id="PS51186"/>
    </source>
</evidence>
<gene>
    <name evidence="3" type="ORF">ACFQ4Y_13100</name>
</gene>
<dbReference type="SUPFAM" id="SSF55729">
    <property type="entry name" value="Acyl-CoA N-acyltransferases (Nat)"/>
    <property type="match status" value="1"/>
</dbReference>
<dbReference type="InterPro" id="IPR050769">
    <property type="entry name" value="NAT_camello-type"/>
</dbReference>
<organism evidence="3 4">
    <name type="scientific">Kroppenstedtia sanguinis</name>
    <dbReference type="NCBI Taxonomy" id="1380684"/>
    <lineage>
        <taxon>Bacteria</taxon>
        <taxon>Bacillati</taxon>
        <taxon>Bacillota</taxon>
        <taxon>Bacilli</taxon>
        <taxon>Bacillales</taxon>
        <taxon>Thermoactinomycetaceae</taxon>
        <taxon>Kroppenstedtia</taxon>
    </lineage>
</organism>
<reference evidence="4" key="1">
    <citation type="journal article" date="2019" name="Int. J. Syst. Evol. Microbiol.">
        <title>The Global Catalogue of Microorganisms (GCM) 10K type strain sequencing project: providing services to taxonomists for standard genome sequencing and annotation.</title>
        <authorList>
            <consortium name="The Broad Institute Genomics Platform"/>
            <consortium name="The Broad Institute Genome Sequencing Center for Infectious Disease"/>
            <person name="Wu L."/>
            <person name="Ma J."/>
        </authorList>
    </citation>
    <scope>NUCLEOTIDE SEQUENCE [LARGE SCALE GENOMIC DNA]</scope>
    <source>
        <strain evidence="4">S1</strain>
    </source>
</reference>
<protein>
    <submittedName>
        <fullName evidence="3">GNAT family N-acetyltransferase</fullName>
        <ecNumber evidence="3">2.3.-.-</ecNumber>
    </submittedName>
</protein>
<proteinExistence type="predicted"/>
<name>A0ABW4CD27_9BACL</name>
<evidence type="ECO:0000313" key="4">
    <source>
        <dbReference type="Proteomes" id="UP001597282"/>
    </source>
</evidence>
<dbReference type="GO" id="GO:0016746">
    <property type="term" value="F:acyltransferase activity"/>
    <property type="evidence" value="ECO:0007669"/>
    <property type="project" value="UniProtKB-KW"/>
</dbReference>
<dbReference type="InterPro" id="IPR016181">
    <property type="entry name" value="Acyl_CoA_acyltransferase"/>
</dbReference>
<dbReference type="PANTHER" id="PTHR13947">
    <property type="entry name" value="GNAT FAMILY N-ACETYLTRANSFERASE"/>
    <property type="match status" value="1"/>
</dbReference>
<dbReference type="CDD" id="cd04301">
    <property type="entry name" value="NAT_SF"/>
    <property type="match status" value="1"/>
</dbReference>
<dbReference type="PROSITE" id="PS51186">
    <property type="entry name" value="GNAT"/>
    <property type="match status" value="1"/>
</dbReference>
<dbReference type="RefSeq" id="WP_380166192.1">
    <property type="nucleotide sequence ID" value="NZ_JBHTNU010000013.1"/>
</dbReference>
<comment type="caution">
    <text evidence="3">The sequence shown here is derived from an EMBL/GenBank/DDBJ whole genome shotgun (WGS) entry which is preliminary data.</text>
</comment>
<keyword evidence="4" id="KW-1185">Reference proteome</keyword>
<dbReference type="EC" id="2.3.-.-" evidence="3"/>
<accession>A0ABW4CD27</accession>
<evidence type="ECO:0000256" key="1">
    <source>
        <dbReference type="ARBA" id="ARBA00022679"/>
    </source>
</evidence>
<dbReference type="Pfam" id="PF00583">
    <property type="entry name" value="Acetyltransf_1"/>
    <property type="match status" value="1"/>
</dbReference>
<dbReference type="Gene3D" id="3.40.630.30">
    <property type="match status" value="1"/>
</dbReference>
<feature type="domain" description="N-acetyltransferase" evidence="2">
    <location>
        <begin position="1"/>
        <end position="97"/>
    </location>
</feature>
<keyword evidence="3" id="KW-0012">Acyltransferase</keyword>